<name>T1L3G0_TETUR</name>
<dbReference type="PANTHER" id="PTHR24256">
    <property type="entry name" value="TRYPTASE-RELATED"/>
    <property type="match status" value="1"/>
</dbReference>
<dbReference type="FunFam" id="2.40.10.10:FF:000068">
    <property type="entry name" value="transmembrane protease serine 2"/>
    <property type="match status" value="1"/>
</dbReference>
<evidence type="ECO:0000256" key="3">
    <source>
        <dbReference type="RuleBase" id="RU363034"/>
    </source>
</evidence>
<dbReference type="InterPro" id="IPR043504">
    <property type="entry name" value="Peptidase_S1_PA_chymotrypsin"/>
</dbReference>
<dbReference type="Gene3D" id="2.40.10.10">
    <property type="entry name" value="Trypsin-like serine proteases"/>
    <property type="match status" value="1"/>
</dbReference>
<keyword evidence="1" id="KW-1015">Disulfide bond</keyword>
<dbReference type="SUPFAM" id="SSF50494">
    <property type="entry name" value="Trypsin-like serine proteases"/>
    <property type="match status" value="1"/>
</dbReference>
<reference evidence="6" key="2">
    <citation type="submission" date="2015-06" db="UniProtKB">
        <authorList>
            <consortium name="EnsemblMetazoa"/>
        </authorList>
    </citation>
    <scope>IDENTIFICATION</scope>
</reference>
<dbReference type="SMART" id="SM00020">
    <property type="entry name" value="Tryp_SPc"/>
    <property type="match status" value="1"/>
</dbReference>
<keyword evidence="3" id="KW-0378">Hydrolase</keyword>
<keyword evidence="3" id="KW-0645">Protease</keyword>
<evidence type="ECO:0000313" key="7">
    <source>
        <dbReference type="Proteomes" id="UP000015104"/>
    </source>
</evidence>
<organism evidence="6 7">
    <name type="scientific">Tetranychus urticae</name>
    <name type="common">Two-spotted spider mite</name>
    <dbReference type="NCBI Taxonomy" id="32264"/>
    <lineage>
        <taxon>Eukaryota</taxon>
        <taxon>Metazoa</taxon>
        <taxon>Ecdysozoa</taxon>
        <taxon>Arthropoda</taxon>
        <taxon>Chelicerata</taxon>
        <taxon>Arachnida</taxon>
        <taxon>Acari</taxon>
        <taxon>Acariformes</taxon>
        <taxon>Trombidiformes</taxon>
        <taxon>Prostigmata</taxon>
        <taxon>Eleutherengona</taxon>
        <taxon>Raphignathae</taxon>
        <taxon>Tetranychoidea</taxon>
        <taxon>Tetranychidae</taxon>
        <taxon>Tetranychus</taxon>
    </lineage>
</organism>
<dbReference type="InterPro" id="IPR001254">
    <property type="entry name" value="Trypsin_dom"/>
</dbReference>
<evidence type="ECO:0000313" key="6">
    <source>
        <dbReference type="EnsemblMetazoa" id="tetur35g01380.1"/>
    </source>
</evidence>
<protein>
    <recommendedName>
        <fullName evidence="5">Peptidase S1 domain-containing protein</fullName>
    </recommendedName>
</protein>
<evidence type="ECO:0000256" key="2">
    <source>
        <dbReference type="ARBA" id="ARBA00024195"/>
    </source>
</evidence>
<feature type="chain" id="PRO_5004592193" description="Peptidase S1 domain-containing protein" evidence="4">
    <location>
        <begin position="22"/>
        <end position="302"/>
    </location>
</feature>
<dbReference type="PROSITE" id="PS00134">
    <property type="entry name" value="TRYPSIN_HIS"/>
    <property type="match status" value="1"/>
</dbReference>
<dbReference type="InterPro" id="IPR018114">
    <property type="entry name" value="TRYPSIN_HIS"/>
</dbReference>
<dbReference type="EnsemblMetazoa" id="tetur35g01380.1">
    <property type="protein sequence ID" value="tetur35g01380.1"/>
    <property type="gene ID" value="tetur35g01380"/>
</dbReference>
<feature type="signal peptide" evidence="4">
    <location>
        <begin position="1"/>
        <end position="21"/>
    </location>
</feature>
<accession>T1L3G0</accession>
<sequence>MKISTILTIPIILSLVNFIHCYERCDCGRTGIQRRVFGGNETYHNQYPWMAHLRFYDHVGSTQYGLCGGSLIDHQHIITAAHCVHDASGNPRNVDAVHVYLGAHNLYHLPKVRRVEKFILPKNYNFARPVHNDFAILKLVKPVKFNDKISPICIPKSDDEPYRKLRVAGWGHLGPNQKTAKTLQHVDVYHVRNSKCYEMVKDYIYSNYAIVRRNPEKYKIPPIHENHMCAVDGNTGGDACQGDSGGPLMYLNPNNNRFYLIALVSGAYDQCGDKHTPGFYTLVRNFRYMIRDLAPHSHICHY</sequence>
<dbReference type="Pfam" id="PF00089">
    <property type="entry name" value="Trypsin"/>
    <property type="match status" value="1"/>
</dbReference>
<dbReference type="InterPro" id="IPR001314">
    <property type="entry name" value="Peptidase_S1A"/>
</dbReference>
<evidence type="ECO:0000259" key="5">
    <source>
        <dbReference type="PROSITE" id="PS50240"/>
    </source>
</evidence>
<reference evidence="7" key="1">
    <citation type="submission" date="2011-08" db="EMBL/GenBank/DDBJ databases">
        <authorList>
            <person name="Rombauts S."/>
        </authorList>
    </citation>
    <scope>NUCLEOTIDE SEQUENCE</scope>
    <source>
        <strain evidence="7">London</strain>
    </source>
</reference>
<evidence type="ECO:0000256" key="4">
    <source>
        <dbReference type="SAM" id="SignalP"/>
    </source>
</evidence>
<dbReference type="GO" id="GO:0006508">
    <property type="term" value="P:proteolysis"/>
    <property type="evidence" value="ECO:0007669"/>
    <property type="project" value="UniProtKB-KW"/>
</dbReference>
<feature type="domain" description="Peptidase S1" evidence="5">
    <location>
        <begin position="36"/>
        <end position="295"/>
    </location>
</feature>
<evidence type="ECO:0000256" key="1">
    <source>
        <dbReference type="ARBA" id="ARBA00023157"/>
    </source>
</evidence>
<dbReference type="InterPro" id="IPR033116">
    <property type="entry name" value="TRYPSIN_SER"/>
</dbReference>
<proteinExistence type="inferred from homology"/>
<keyword evidence="4" id="KW-0732">Signal</keyword>
<dbReference type="GO" id="GO:0004252">
    <property type="term" value="F:serine-type endopeptidase activity"/>
    <property type="evidence" value="ECO:0007669"/>
    <property type="project" value="InterPro"/>
</dbReference>
<dbReference type="PROSITE" id="PS00135">
    <property type="entry name" value="TRYPSIN_SER"/>
    <property type="match status" value="1"/>
</dbReference>
<dbReference type="InterPro" id="IPR009003">
    <property type="entry name" value="Peptidase_S1_PA"/>
</dbReference>
<keyword evidence="7" id="KW-1185">Reference proteome</keyword>
<keyword evidence="3" id="KW-0720">Serine protease</keyword>
<dbReference type="EMBL" id="CAEY01001020">
    <property type="status" value="NOT_ANNOTATED_CDS"/>
    <property type="molecule type" value="Genomic_DNA"/>
</dbReference>
<comment type="similarity">
    <text evidence="2">Belongs to the peptidase S1 family. CLIP subfamily.</text>
</comment>
<dbReference type="InterPro" id="IPR051487">
    <property type="entry name" value="Ser/Thr_Proteases_Immune/Dev"/>
</dbReference>
<dbReference type="eggNOG" id="KOG3627">
    <property type="taxonomic scope" value="Eukaryota"/>
</dbReference>
<dbReference type="STRING" id="32264.T1L3G0"/>
<dbReference type="PROSITE" id="PS50240">
    <property type="entry name" value="TRYPSIN_DOM"/>
    <property type="match status" value="1"/>
</dbReference>
<dbReference type="AlphaFoldDB" id="T1L3G0"/>
<dbReference type="PRINTS" id="PR00722">
    <property type="entry name" value="CHYMOTRYPSIN"/>
</dbReference>
<dbReference type="Proteomes" id="UP000015104">
    <property type="component" value="Unassembled WGS sequence"/>
</dbReference>
<dbReference type="HOGENOM" id="CLU_006842_0_0_1"/>
<dbReference type="CDD" id="cd00190">
    <property type="entry name" value="Tryp_SPc"/>
    <property type="match status" value="1"/>
</dbReference>